<keyword evidence="3" id="KW-1185">Reference proteome</keyword>
<keyword evidence="1" id="KW-1133">Transmembrane helix</keyword>
<feature type="transmembrane region" description="Helical" evidence="1">
    <location>
        <begin position="109"/>
        <end position="130"/>
    </location>
</feature>
<reference evidence="2 3" key="1">
    <citation type="journal article" date="2019" name="PLoS Biol.">
        <title>Sex chromosomes control vertical transmission of feminizing Wolbachia symbionts in an isopod.</title>
        <authorList>
            <person name="Becking T."/>
            <person name="Chebbi M.A."/>
            <person name="Giraud I."/>
            <person name="Moumen B."/>
            <person name="Laverre T."/>
            <person name="Caubet Y."/>
            <person name="Peccoud J."/>
            <person name="Gilbert C."/>
            <person name="Cordaux R."/>
        </authorList>
    </citation>
    <scope>NUCLEOTIDE SEQUENCE [LARGE SCALE GENOMIC DNA]</scope>
    <source>
        <strain evidence="2">ANa2</strain>
        <tissue evidence="2">Whole body excluding digestive tract and cuticle</tissue>
    </source>
</reference>
<accession>A0A5N5T0N1</accession>
<evidence type="ECO:0000313" key="2">
    <source>
        <dbReference type="EMBL" id="KAB7500033.1"/>
    </source>
</evidence>
<dbReference type="EMBL" id="SEYY01015612">
    <property type="protein sequence ID" value="KAB7500033.1"/>
    <property type="molecule type" value="Genomic_DNA"/>
</dbReference>
<name>A0A5N5T0N1_9CRUS</name>
<gene>
    <name evidence="2" type="ORF">Anas_14261</name>
</gene>
<keyword evidence="1" id="KW-0472">Membrane</keyword>
<keyword evidence="1" id="KW-0812">Transmembrane</keyword>
<dbReference type="Proteomes" id="UP000326759">
    <property type="component" value="Unassembled WGS sequence"/>
</dbReference>
<comment type="caution">
    <text evidence="2">The sequence shown here is derived from an EMBL/GenBank/DDBJ whole genome shotgun (WGS) entry which is preliminary data.</text>
</comment>
<feature type="transmembrane region" description="Helical" evidence="1">
    <location>
        <begin position="30"/>
        <end position="49"/>
    </location>
</feature>
<organism evidence="2 3">
    <name type="scientific">Armadillidium nasatum</name>
    <dbReference type="NCBI Taxonomy" id="96803"/>
    <lineage>
        <taxon>Eukaryota</taxon>
        <taxon>Metazoa</taxon>
        <taxon>Ecdysozoa</taxon>
        <taxon>Arthropoda</taxon>
        <taxon>Crustacea</taxon>
        <taxon>Multicrustacea</taxon>
        <taxon>Malacostraca</taxon>
        <taxon>Eumalacostraca</taxon>
        <taxon>Peracarida</taxon>
        <taxon>Isopoda</taxon>
        <taxon>Oniscidea</taxon>
        <taxon>Crinocheta</taxon>
        <taxon>Armadillidiidae</taxon>
        <taxon>Armadillidium</taxon>
    </lineage>
</organism>
<evidence type="ECO:0000313" key="3">
    <source>
        <dbReference type="Proteomes" id="UP000326759"/>
    </source>
</evidence>
<evidence type="ECO:0000256" key="1">
    <source>
        <dbReference type="SAM" id="Phobius"/>
    </source>
</evidence>
<proteinExistence type="predicted"/>
<sequence>MFDHIMDSGASNAFINAVTAIKMKGLSFKLVCLILFVFFFNSAECLFNFPPIDIRCQNLTNECNLPSSCLSSSKPFCCFDGCRNICSETKECSVQKCTSTTTNAFLRSAYFLCSLLFMAAEIFVIFKILINEIFNATFSKASNNSNLNLFMFVFKNYF</sequence>
<protein>
    <submittedName>
        <fullName evidence="2">Uncharacterized protein</fullName>
    </submittedName>
</protein>
<dbReference type="AlphaFoldDB" id="A0A5N5T0N1"/>